<evidence type="ECO:0000256" key="6">
    <source>
        <dbReference type="ARBA" id="ARBA00023163"/>
    </source>
</evidence>
<dbReference type="InterPro" id="IPR058031">
    <property type="entry name" value="AAA_lid_NorR"/>
</dbReference>
<dbReference type="Gene3D" id="1.10.10.60">
    <property type="entry name" value="Homeodomain-like"/>
    <property type="match status" value="1"/>
</dbReference>
<organism evidence="10 11">
    <name type="scientific">Sphingobium xenophagum</name>
    <dbReference type="NCBI Taxonomy" id="121428"/>
    <lineage>
        <taxon>Bacteria</taxon>
        <taxon>Pseudomonadati</taxon>
        <taxon>Pseudomonadota</taxon>
        <taxon>Alphaproteobacteria</taxon>
        <taxon>Sphingomonadales</taxon>
        <taxon>Sphingomonadaceae</taxon>
        <taxon>Sphingobium</taxon>
    </lineage>
</organism>
<dbReference type="RefSeq" id="WP_130753444.1">
    <property type="nucleotide sequence ID" value="NZ_BBQY01000020.1"/>
</dbReference>
<dbReference type="SUPFAM" id="SSF52540">
    <property type="entry name" value="P-loop containing nucleoside triphosphate hydrolases"/>
    <property type="match status" value="1"/>
</dbReference>
<dbReference type="GO" id="GO:0043565">
    <property type="term" value="F:sequence-specific DNA binding"/>
    <property type="evidence" value="ECO:0007669"/>
    <property type="project" value="InterPro"/>
</dbReference>
<feature type="modified residue" description="4-aspartylphosphate" evidence="7">
    <location>
        <position position="53"/>
    </location>
</feature>
<dbReference type="InterPro" id="IPR002197">
    <property type="entry name" value="HTH_Fis"/>
</dbReference>
<dbReference type="PANTHER" id="PTHR32071">
    <property type="entry name" value="TRANSCRIPTIONAL REGULATORY PROTEIN"/>
    <property type="match status" value="1"/>
</dbReference>
<keyword evidence="11" id="KW-1185">Reference proteome</keyword>
<dbReference type="AlphaFoldDB" id="A0A401J4X4"/>
<evidence type="ECO:0000256" key="2">
    <source>
        <dbReference type="ARBA" id="ARBA00022741"/>
    </source>
</evidence>
<dbReference type="PANTHER" id="PTHR32071:SF57">
    <property type="entry name" value="C4-DICARBOXYLATE TRANSPORT TRANSCRIPTIONAL REGULATORY PROTEIN DCTD"/>
    <property type="match status" value="1"/>
</dbReference>
<dbReference type="PRINTS" id="PR01590">
    <property type="entry name" value="HTHFIS"/>
</dbReference>
<dbReference type="SUPFAM" id="SSF52172">
    <property type="entry name" value="CheY-like"/>
    <property type="match status" value="1"/>
</dbReference>
<comment type="caution">
    <text evidence="10">The sequence shown here is derived from an EMBL/GenBank/DDBJ whole genome shotgun (WGS) entry which is preliminary data.</text>
</comment>
<dbReference type="SUPFAM" id="SSF46689">
    <property type="entry name" value="Homeodomain-like"/>
    <property type="match status" value="1"/>
</dbReference>
<evidence type="ECO:0000259" key="8">
    <source>
        <dbReference type="PROSITE" id="PS50045"/>
    </source>
</evidence>
<dbReference type="InterPro" id="IPR001789">
    <property type="entry name" value="Sig_transdc_resp-reg_receiver"/>
</dbReference>
<dbReference type="Gene3D" id="3.40.50.300">
    <property type="entry name" value="P-loop containing nucleotide triphosphate hydrolases"/>
    <property type="match status" value="1"/>
</dbReference>
<keyword evidence="5" id="KW-0805">Transcription regulation</keyword>
<evidence type="ECO:0000256" key="1">
    <source>
        <dbReference type="ARBA" id="ARBA00022553"/>
    </source>
</evidence>
<dbReference type="Gene3D" id="3.40.50.2300">
    <property type="match status" value="1"/>
</dbReference>
<dbReference type="SMART" id="SM00448">
    <property type="entry name" value="REC"/>
    <property type="match status" value="1"/>
</dbReference>
<evidence type="ECO:0000313" key="10">
    <source>
        <dbReference type="EMBL" id="GBH31648.1"/>
    </source>
</evidence>
<evidence type="ECO:0000256" key="7">
    <source>
        <dbReference type="PROSITE-ProRule" id="PRU00169"/>
    </source>
</evidence>
<keyword evidence="3" id="KW-0067">ATP-binding</keyword>
<dbReference type="FunFam" id="3.40.50.2300:FF:000018">
    <property type="entry name" value="DNA-binding transcriptional regulator NtrC"/>
    <property type="match status" value="1"/>
</dbReference>
<dbReference type="Pfam" id="PF00072">
    <property type="entry name" value="Response_reg"/>
    <property type="match status" value="1"/>
</dbReference>
<dbReference type="PROSITE" id="PS00675">
    <property type="entry name" value="SIGMA54_INTERACT_1"/>
    <property type="match status" value="1"/>
</dbReference>
<name>A0A401J4X4_SPHXE</name>
<dbReference type="GO" id="GO:0000160">
    <property type="term" value="P:phosphorelay signal transduction system"/>
    <property type="evidence" value="ECO:0007669"/>
    <property type="project" value="UniProtKB-KW"/>
</dbReference>
<evidence type="ECO:0000259" key="9">
    <source>
        <dbReference type="PROSITE" id="PS50110"/>
    </source>
</evidence>
<dbReference type="InterPro" id="IPR025662">
    <property type="entry name" value="Sigma_54_int_dom_ATP-bd_1"/>
</dbReference>
<dbReference type="PROSITE" id="PS50110">
    <property type="entry name" value="RESPONSE_REGULATORY"/>
    <property type="match status" value="1"/>
</dbReference>
<dbReference type="Pfam" id="PF02954">
    <property type="entry name" value="HTH_8"/>
    <property type="match status" value="1"/>
</dbReference>
<dbReference type="GO" id="GO:0006355">
    <property type="term" value="P:regulation of DNA-templated transcription"/>
    <property type="evidence" value="ECO:0007669"/>
    <property type="project" value="InterPro"/>
</dbReference>
<sequence length="441" mass="47759">MTNTVLFVDDDDDLRRASAQTLSLAGYDVRAVDSGAAAVREVDAGFDGIIISDIRMPGVDGLELLQQVIARDPDMPVILISGHIDVPTAMGALRTGAYDVLEKPYSNEQLVAAVERALERRRLIAENRQLRQAAPVDDAGPLVGHSPAIVQLRRTIAQIGPIGVDVLIQGETGTGKGLVAEMLHAASRRRGPLVTIDCGAMPAGLVEAELFGNVADAVPGSRMPRTGRLEQGNRGTIFLDDIDALSDSMQLAVQRVLERREVMPVGAIAGRSIDLRVVSASSLDLETLAKAGQFRLSLFYRLNSVTLRLPPLRERREDIAPLFRRFVLQAAARLGVTPPKLEARAFRHLEKHDWPGNVRELMRFAENFVLGLGDHDLGASASAGPTDLKSRLDAFETELIEEALGEAAGDVTRACAALGLPRKTFYYRLQKLGIDPASFRG</sequence>
<dbReference type="GO" id="GO:0005524">
    <property type="term" value="F:ATP binding"/>
    <property type="evidence" value="ECO:0007669"/>
    <property type="project" value="UniProtKB-KW"/>
</dbReference>
<dbReference type="CDD" id="cd00009">
    <property type="entry name" value="AAA"/>
    <property type="match status" value="1"/>
</dbReference>
<protein>
    <submittedName>
        <fullName evidence="10">Two-component system, NtrC family, C4-dicarboxylate transport response regulator DctD</fullName>
    </submittedName>
</protein>
<feature type="domain" description="Response regulatory" evidence="9">
    <location>
        <begin position="4"/>
        <end position="118"/>
    </location>
</feature>
<feature type="domain" description="Sigma-54 factor interaction" evidence="8">
    <location>
        <begin position="142"/>
        <end position="370"/>
    </location>
</feature>
<dbReference type="InterPro" id="IPR002078">
    <property type="entry name" value="Sigma_54_int"/>
</dbReference>
<dbReference type="EMBL" id="BBQY01000020">
    <property type="protein sequence ID" value="GBH31648.1"/>
    <property type="molecule type" value="Genomic_DNA"/>
</dbReference>
<dbReference type="InterPro" id="IPR011006">
    <property type="entry name" value="CheY-like_superfamily"/>
</dbReference>
<keyword evidence="1 7" id="KW-0597">Phosphoprotein</keyword>
<evidence type="ECO:0000256" key="3">
    <source>
        <dbReference type="ARBA" id="ARBA00022840"/>
    </source>
</evidence>
<dbReference type="PROSITE" id="PS50045">
    <property type="entry name" value="SIGMA54_INTERACT_4"/>
    <property type="match status" value="1"/>
</dbReference>
<gene>
    <name evidence="10" type="ORF">MBESOW_P2905</name>
</gene>
<keyword evidence="4" id="KW-0902">Two-component regulatory system</keyword>
<dbReference type="SMART" id="SM00382">
    <property type="entry name" value="AAA"/>
    <property type="match status" value="1"/>
</dbReference>
<keyword evidence="2" id="KW-0547">Nucleotide-binding</keyword>
<evidence type="ECO:0000256" key="4">
    <source>
        <dbReference type="ARBA" id="ARBA00023012"/>
    </source>
</evidence>
<evidence type="ECO:0000313" key="11">
    <source>
        <dbReference type="Proteomes" id="UP000290975"/>
    </source>
</evidence>
<dbReference type="InterPro" id="IPR003593">
    <property type="entry name" value="AAA+_ATPase"/>
</dbReference>
<reference evidence="10 11" key="1">
    <citation type="submission" date="2014-12" db="EMBL/GenBank/DDBJ databases">
        <title>Whole genome sequencing of Sphingobium xenophagum OW59.</title>
        <authorList>
            <person name="Ohta Y."/>
            <person name="Nishi S."/>
            <person name="Hatada Y."/>
        </authorList>
    </citation>
    <scope>NUCLEOTIDE SEQUENCE [LARGE SCALE GENOMIC DNA]</scope>
    <source>
        <strain evidence="10 11">OW59</strain>
    </source>
</reference>
<evidence type="ECO:0000256" key="5">
    <source>
        <dbReference type="ARBA" id="ARBA00023015"/>
    </source>
</evidence>
<accession>A0A401J4X4</accession>
<dbReference type="InterPro" id="IPR009057">
    <property type="entry name" value="Homeodomain-like_sf"/>
</dbReference>
<dbReference type="Gene3D" id="1.10.8.60">
    <property type="match status" value="1"/>
</dbReference>
<dbReference type="Pfam" id="PF00158">
    <property type="entry name" value="Sigma54_activat"/>
    <property type="match status" value="1"/>
</dbReference>
<dbReference type="Proteomes" id="UP000290975">
    <property type="component" value="Unassembled WGS sequence"/>
</dbReference>
<proteinExistence type="predicted"/>
<keyword evidence="6" id="KW-0804">Transcription</keyword>
<dbReference type="InterPro" id="IPR027417">
    <property type="entry name" value="P-loop_NTPase"/>
</dbReference>
<dbReference type="Pfam" id="PF25601">
    <property type="entry name" value="AAA_lid_14"/>
    <property type="match status" value="1"/>
</dbReference>